<dbReference type="RefSeq" id="WP_146920118.1">
    <property type="nucleotide sequence ID" value="NZ_CP042430.1"/>
</dbReference>
<proteinExistence type="predicted"/>
<dbReference type="KEGG" id="bsol:FSW04_13645"/>
<dbReference type="SUPFAM" id="SSF51182">
    <property type="entry name" value="RmlC-like cupins"/>
    <property type="match status" value="1"/>
</dbReference>
<evidence type="ECO:0000256" key="1">
    <source>
        <dbReference type="ARBA" id="ARBA00022723"/>
    </source>
</evidence>
<feature type="domain" description="Cupin type-2" evidence="2">
    <location>
        <begin position="63"/>
        <end position="130"/>
    </location>
</feature>
<dbReference type="AlphaFoldDB" id="A0A5B8U6H7"/>
<dbReference type="InterPro" id="IPR013096">
    <property type="entry name" value="Cupin_2"/>
</dbReference>
<keyword evidence="1" id="KW-0479">Metal-binding</keyword>
<keyword evidence="4" id="KW-1185">Reference proteome</keyword>
<dbReference type="PANTHER" id="PTHR35848:SF6">
    <property type="entry name" value="CUPIN TYPE-2 DOMAIN-CONTAINING PROTEIN"/>
    <property type="match status" value="1"/>
</dbReference>
<dbReference type="Gene3D" id="2.60.120.10">
    <property type="entry name" value="Jelly Rolls"/>
    <property type="match status" value="2"/>
</dbReference>
<reference evidence="3 4" key="1">
    <citation type="journal article" date="2018" name="J. Microbiol.">
        <title>Baekduia soli gen. nov., sp. nov., a novel bacterium isolated from the soil of Baekdu Mountain and proposal of a novel family name, Baekduiaceae fam. nov.</title>
        <authorList>
            <person name="An D.S."/>
            <person name="Siddiqi M.Z."/>
            <person name="Kim K.H."/>
            <person name="Yu H.S."/>
            <person name="Im W.T."/>
        </authorList>
    </citation>
    <scope>NUCLEOTIDE SEQUENCE [LARGE SCALE GENOMIC DNA]</scope>
    <source>
        <strain evidence="3 4">BR7-21</strain>
    </source>
</reference>
<evidence type="ECO:0000313" key="3">
    <source>
        <dbReference type="EMBL" id="QEC48505.1"/>
    </source>
</evidence>
<dbReference type="Pfam" id="PF07883">
    <property type="entry name" value="Cupin_2"/>
    <property type="match status" value="2"/>
</dbReference>
<dbReference type="Proteomes" id="UP000321805">
    <property type="component" value="Chromosome"/>
</dbReference>
<dbReference type="PANTHER" id="PTHR35848">
    <property type="entry name" value="OXALATE-BINDING PROTEIN"/>
    <property type="match status" value="1"/>
</dbReference>
<dbReference type="OrthoDB" id="9791637at2"/>
<protein>
    <submittedName>
        <fullName evidence="3">Cupin domain-containing protein</fullName>
    </submittedName>
</protein>
<sequence length="294" mass="31318">MSAIPVNGGNVVRADDLVPTWNNPHAREPGYLRSIISYYGGVEGFVNDNPETGLLSERTVAGLMWLPVGSRQFGVHQHTITEIYIILQGQVESIEPGRRHVAGPMDCLYMPPGAPHAVRTAGDEDVVLLWCHDAQEPLGSSTYFDEDDPRFTADSPSVELVRWEDLEPRSDAPGARVGGTLRSEVVWAGPETGEQPVAPGVGAVNDKITLGCTILPPGNVHVAHAHPFAEHYIVASGRAAVVGDEAPVTVLGPMDYVGFDAGVPHALRAVGYEPLRLITFQESGAGGSATYAAD</sequence>
<accession>A0A5B8U6H7</accession>
<dbReference type="InterPro" id="IPR011051">
    <property type="entry name" value="RmlC_Cupin_sf"/>
</dbReference>
<dbReference type="InterPro" id="IPR051610">
    <property type="entry name" value="GPI/OXD"/>
</dbReference>
<name>A0A5B8U6H7_9ACTN</name>
<feature type="domain" description="Cupin type-2" evidence="2">
    <location>
        <begin position="214"/>
        <end position="279"/>
    </location>
</feature>
<organism evidence="3 4">
    <name type="scientific">Baekduia soli</name>
    <dbReference type="NCBI Taxonomy" id="496014"/>
    <lineage>
        <taxon>Bacteria</taxon>
        <taxon>Bacillati</taxon>
        <taxon>Actinomycetota</taxon>
        <taxon>Thermoleophilia</taxon>
        <taxon>Solirubrobacterales</taxon>
        <taxon>Baekduiaceae</taxon>
        <taxon>Baekduia</taxon>
    </lineage>
</organism>
<dbReference type="InterPro" id="IPR014710">
    <property type="entry name" value="RmlC-like_jellyroll"/>
</dbReference>
<evidence type="ECO:0000259" key="2">
    <source>
        <dbReference type="Pfam" id="PF07883"/>
    </source>
</evidence>
<gene>
    <name evidence="3" type="ORF">FSW04_13645</name>
</gene>
<dbReference type="EMBL" id="CP042430">
    <property type="protein sequence ID" value="QEC48505.1"/>
    <property type="molecule type" value="Genomic_DNA"/>
</dbReference>
<evidence type="ECO:0000313" key="4">
    <source>
        <dbReference type="Proteomes" id="UP000321805"/>
    </source>
</evidence>
<dbReference type="GO" id="GO:0046872">
    <property type="term" value="F:metal ion binding"/>
    <property type="evidence" value="ECO:0007669"/>
    <property type="project" value="UniProtKB-KW"/>
</dbReference>